<feature type="domain" description="R3H" evidence="1">
    <location>
        <begin position="287"/>
        <end position="350"/>
    </location>
</feature>
<dbReference type="OrthoDB" id="3787379at2759"/>
<evidence type="ECO:0000259" key="1">
    <source>
        <dbReference type="PROSITE" id="PS51061"/>
    </source>
</evidence>
<organism evidence="2 3">
    <name type="scientific">Byssothecium circinans</name>
    <dbReference type="NCBI Taxonomy" id="147558"/>
    <lineage>
        <taxon>Eukaryota</taxon>
        <taxon>Fungi</taxon>
        <taxon>Dikarya</taxon>
        <taxon>Ascomycota</taxon>
        <taxon>Pezizomycotina</taxon>
        <taxon>Dothideomycetes</taxon>
        <taxon>Pleosporomycetidae</taxon>
        <taxon>Pleosporales</taxon>
        <taxon>Massarineae</taxon>
        <taxon>Massarinaceae</taxon>
        <taxon>Byssothecium</taxon>
    </lineage>
</organism>
<dbReference type="InterPro" id="IPR001374">
    <property type="entry name" value="R3H_dom"/>
</dbReference>
<sequence length="350" mass="39823">MPTLLTLPRELRQTILLHAVQQETHLIGRTYPKPILSLLQTCILLRNDMAWVISSWTPTWYLTKPSDLPSPPSITIVGTTYKPTITQITISIFHDTLVKNLKKADWITGYGYLAHPELITAWSASIPSLPKSGIRTIFLDVTPAPGWMRSGHSTSLQSLLKDNRVARLFMNEHGNTIPSLIRQVHDHYTRAVEIKMTGTLNHRSRLFVSRVQMACLQWGRYVEFMGTFLDSEVALIRAVRIVAPKKKPEHVSWKEWESMRLLGVLRRVTWAKDTKLAFERACDEDGEDEMVSVLRQIATFKASEDVERLEMPPAGKLQRAAVHKLSRDLRVSMVSEGEGDERHAVFSHSV</sequence>
<dbReference type="Gene3D" id="3.30.1370.50">
    <property type="entry name" value="R3H-like domain"/>
    <property type="match status" value="1"/>
</dbReference>
<dbReference type="InterPro" id="IPR036867">
    <property type="entry name" value="R3H_dom_sf"/>
</dbReference>
<dbReference type="AlphaFoldDB" id="A0A6A5TUY2"/>
<evidence type="ECO:0000313" key="3">
    <source>
        <dbReference type="Proteomes" id="UP000800035"/>
    </source>
</evidence>
<dbReference type="SUPFAM" id="SSF82708">
    <property type="entry name" value="R3H domain"/>
    <property type="match status" value="1"/>
</dbReference>
<dbReference type="Proteomes" id="UP000800035">
    <property type="component" value="Unassembled WGS sequence"/>
</dbReference>
<evidence type="ECO:0000313" key="2">
    <source>
        <dbReference type="EMBL" id="KAF1956238.1"/>
    </source>
</evidence>
<name>A0A6A5TUY2_9PLEO</name>
<keyword evidence="3" id="KW-1185">Reference proteome</keyword>
<dbReference type="GO" id="GO:0003676">
    <property type="term" value="F:nucleic acid binding"/>
    <property type="evidence" value="ECO:0007669"/>
    <property type="project" value="UniProtKB-UniRule"/>
</dbReference>
<protein>
    <recommendedName>
        <fullName evidence="1">R3H domain-containing protein</fullName>
    </recommendedName>
</protein>
<proteinExistence type="predicted"/>
<dbReference type="PROSITE" id="PS51061">
    <property type="entry name" value="R3H"/>
    <property type="match status" value="1"/>
</dbReference>
<dbReference type="EMBL" id="ML976992">
    <property type="protein sequence ID" value="KAF1956238.1"/>
    <property type="molecule type" value="Genomic_DNA"/>
</dbReference>
<accession>A0A6A5TUY2</accession>
<gene>
    <name evidence="2" type="ORF">CC80DRAFT_492501</name>
</gene>
<dbReference type="Pfam" id="PF01424">
    <property type="entry name" value="R3H"/>
    <property type="match status" value="1"/>
</dbReference>
<dbReference type="CDD" id="cd02325">
    <property type="entry name" value="R3H"/>
    <property type="match status" value="1"/>
</dbReference>
<reference evidence="2" key="1">
    <citation type="journal article" date="2020" name="Stud. Mycol.">
        <title>101 Dothideomycetes genomes: a test case for predicting lifestyles and emergence of pathogens.</title>
        <authorList>
            <person name="Haridas S."/>
            <person name="Albert R."/>
            <person name="Binder M."/>
            <person name="Bloem J."/>
            <person name="Labutti K."/>
            <person name="Salamov A."/>
            <person name="Andreopoulos B."/>
            <person name="Baker S."/>
            <person name="Barry K."/>
            <person name="Bills G."/>
            <person name="Bluhm B."/>
            <person name="Cannon C."/>
            <person name="Castanera R."/>
            <person name="Culley D."/>
            <person name="Daum C."/>
            <person name="Ezra D."/>
            <person name="Gonzalez J."/>
            <person name="Henrissat B."/>
            <person name="Kuo A."/>
            <person name="Liang C."/>
            <person name="Lipzen A."/>
            <person name="Lutzoni F."/>
            <person name="Magnuson J."/>
            <person name="Mondo S."/>
            <person name="Nolan M."/>
            <person name="Ohm R."/>
            <person name="Pangilinan J."/>
            <person name="Park H.-J."/>
            <person name="Ramirez L."/>
            <person name="Alfaro M."/>
            <person name="Sun H."/>
            <person name="Tritt A."/>
            <person name="Yoshinaga Y."/>
            <person name="Zwiers L.-H."/>
            <person name="Turgeon B."/>
            <person name="Goodwin S."/>
            <person name="Spatafora J."/>
            <person name="Crous P."/>
            <person name="Grigoriev I."/>
        </authorList>
    </citation>
    <scope>NUCLEOTIDE SEQUENCE</scope>
    <source>
        <strain evidence="2">CBS 675.92</strain>
    </source>
</reference>